<accession>A0ABM0GYT6</accession>
<keyword evidence="4" id="KW-0653">Protein transport</keyword>
<feature type="domain" description="Nucleoporin Nup188 N-terminal subdomain III" evidence="8">
    <location>
        <begin position="128"/>
        <end position="547"/>
    </location>
</feature>
<evidence type="ECO:0000256" key="5">
    <source>
        <dbReference type="ARBA" id="ARBA00023010"/>
    </source>
</evidence>
<keyword evidence="7" id="KW-0539">Nucleus</keyword>
<dbReference type="RefSeq" id="XP_002740406.1">
    <property type="nucleotide sequence ID" value="XM_002740360.1"/>
</dbReference>
<organism evidence="9 10">
    <name type="scientific">Saccoglossus kowalevskii</name>
    <name type="common">Acorn worm</name>
    <dbReference type="NCBI Taxonomy" id="10224"/>
    <lineage>
        <taxon>Eukaryota</taxon>
        <taxon>Metazoa</taxon>
        <taxon>Hemichordata</taxon>
        <taxon>Enteropneusta</taxon>
        <taxon>Harrimaniidae</taxon>
        <taxon>Saccoglossus</taxon>
    </lineage>
</organism>
<dbReference type="InterPro" id="IPR044840">
    <property type="entry name" value="Nup188"/>
</dbReference>
<reference evidence="10" key="1">
    <citation type="submission" date="2025-08" db="UniProtKB">
        <authorList>
            <consortium name="RefSeq"/>
        </authorList>
    </citation>
    <scope>IDENTIFICATION</scope>
    <source>
        <tissue evidence="10">Testes</tissue>
    </source>
</reference>
<dbReference type="InterPro" id="IPR048883">
    <property type="entry name" value="Nup188_N-subdom_III"/>
</dbReference>
<evidence type="ECO:0000256" key="6">
    <source>
        <dbReference type="ARBA" id="ARBA00023132"/>
    </source>
</evidence>
<evidence type="ECO:0000256" key="4">
    <source>
        <dbReference type="ARBA" id="ARBA00022927"/>
    </source>
</evidence>
<evidence type="ECO:0000256" key="3">
    <source>
        <dbReference type="ARBA" id="ARBA00022816"/>
    </source>
</evidence>
<evidence type="ECO:0000259" key="8">
    <source>
        <dbReference type="Pfam" id="PF21093"/>
    </source>
</evidence>
<comment type="subcellular location">
    <subcellularLocation>
        <location evidence="1">Nucleus</location>
        <location evidence="1">Nuclear pore complex</location>
    </subcellularLocation>
</comment>
<sequence length="698" mass="78965">HVLSVACKVVKKKHISEQFWELGQDTGVYILLQSLCSRFPLEFSPFIRLCISLSECGAEKIFHYLDGLSSYIELLDNNRADSIDTISDGQWQLQRDKFIYRPDSNTSGLVIPKGTLGTLYDENPGLPYIVWDWEYSAWQLILCKIDDLLRIARHNIELSPLSLVNDVKYAIDLVGHMVQSDFSLATRLQPIITRIYPLVQRFNTGNGVTLDMISSCVKCLVTLAQHEPHKVWKDLQQTGFLPYTGRVYSDVAMAASGAGIFPGNYGNLLGNQERQVGQYPVTKEFLCLLSTLIKGLFSKQSVEISQDVLACVIFVQWEIFASFHKWRYMDITEREEIGKRSLEIFHNVLHVSPVVFGDSEVIGKRSSVAVRDAVVHGLLHTNAGETLLHILATGVDAIELRLIEYGSFLNNPAQDLTQLIKLAFSVVNRLLILKPNQDIMSPLEQELTEQHRTVLQDTPLIATIASYIYHRHDPRLPTLSTLLLKRLAMVAPMSIYGSLGIQVEALKDAYQSRLEALTEDTRLKVVILEFLTVAVETQPGLIELFLDLEVKDLSRLNATEVKSTTEKEINLGKWSILQIVLDMIESNKQGTTHCPPELHAACLSFLYSLWQDRRDTAMSVLRKRPQFWENVTTPLFKDLTLSTDIGTKGISAEVKTVAYAMKIISSESYYIASGSLDKDFKAQLQKLQQDNRYVYWSQ</sequence>
<keyword evidence="9" id="KW-1185">Reference proteome</keyword>
<keyword evidence="5" id="KW-0811">Translocation</keyword>
<gene>
    <name evidence="10" type="primary">LOC100373187</name>
</gene>
<evidence type="ECO:0000313" key="10">
    <source>
        <dbReference type="RefSeq" id="XP_002740406.1"/>
    </source>
</evidence>
<keyword evidence="6" id="KW-0906">Nuclear pore complex</keyword>
<dbReference type="GeneID" id="100373187"/>
<evidence type="ECO:0000256" key="1">
    <source>
        <dbReference type="ARBA" id="ARBA00004567"/>
    </source>
</evidence>
<proteinExistence type="predicted"/>
<dbReference type="Proteomes" id="UP000694865">
    <property type="component" value="Unplaced"/>
</dbReference>
<name>A0ABM0GYT6_SACKO</name>
<feature type="non-terminal residue" evidence="10">
    <location>
        <position position="1"/>
    </location>
</feature>
<dbReference type="PANTHER" id="PTHR31431:SF1">
    <property type="entry name" value="NUCLEOPORIN NUP188"/>
    <property type="match status" value="1"/>
</dbReference>
<evidence type="ECO:0000256" key="2">
    <source>
        <dbReference type="ARBA" id="ARBA00022448"/>
    </source>
</evidence>
<keyword evidence="3" id="KW-0509">mRNA transport</keyword>
<evidence type="ECO:0000313" key="9">
    <source>
        <dbReference type="Proteomes" id="UP000694865"/>
    </source>
</evidence>
<feature type="non-terminal residue" evidence="10">
    <location>
        <position position="698"/>
    </location>
</feature>
<protein>
    <submittedName>
        <fullName evidence="10">Nucleoporin NUP188 homolog</fullName>
    </submittedName>
</protein>
<dbReference type="PANTHER" id="PTHR31431">
    <property type="entry name" value="NUCLEOPORIN NUP188 HOMOLOG"/>
    <property type="match status" value="1"/>
</dbReference>
<evidence type="ECO:0000256" key="7">
    <source>
        <dbReference type="ARBA" id="ARBA00023242"/>
    </source>
</evidence>
<dbReference type="Pfam" id="PF21093">
    <property type="entry name" value="Nup188_N-subdom_III"/>
    <property type="match status" value="1"/>
</dbReference>
<keyword evidence="2" id="KW-0813">Transport</keyword>